<keyword evidence="1" id="KW-0812">Transmembrane</keyword>
<dbReference type="EMBL" id="UAWN01000014">
    <property type="protein sequence ID" value="SQC39628.1"/>
    <property type="molecule type" value="Genomic_DNA"/>
</dbReference>
<evidence type="ECO:0000259" key="2">
    <source>
        <dbReference type="Pfam" id="PF07916"/>
    </source>
</evidence>
<keyword evidence="1" id="KW-1133">Transmembrane helix</keyword>
<name>A0A2X3EAV3_KLEPN</name>
<proteinExistence type="predicted"/>
<accession>A0A2X3EAV3</accession>
<feature type="transmembrane region" description="Helical" evidence="1">
    <location>
        <begin position="80"/>
        <end position="98"/>
    </location>
</feature>
<sequence length="141" mass="15870">MVQVFLEMALVICIPVILLFSAWDLKAVITLSFVQFALFFLTFWWELARWLDNWLMQMMYDSDTHSYFNLWGLQNTSDDLIVNIIMGVMFLVLPAFWLGALTWAGVRVGAAVAGVMGSAVGDIRSAGEQVGKMIVSKTRIP</sequence>
<evidence type="ECO:0000313" key="4">
    <source>
        <dbReference type="Proteomes" id="UP000251088"/>
    </source>
</evidence>
<evidence type="ECO:0000256" key="1">
    <source>
        <dbReference type="SAM" id="Phobius"/>
    </source>
</evidence>
<feature type="domain" description="TraG N-terminal Proteobacteria" evidence="2">
    <location>
        <begin position="1"/>
        <end position="119"/>
    </location>
</feature>
<protein>
    <submittedName>
        <fullName evidence="3">TraG-like protein, N-terminal region</fullName>
    </submittedName>
</protein>
<feature type="transmembrane region" description="Helical" evidence="1">
    <location>
        <begin position="29"/>
        <end position="48"/>
    </location>
</feature>
<dbReference type="AlphaFoldDB" id="A0A2X3EAV3"/>
<dbReference type="InterPro" id="IPR012931">
    <property type="entry name" value="TraG_N_Proteobacteria"/>
</dbReference>
<dbReference type="Proteomes" id="UP000251088">
    <property type="component" value="Unassembled WGS sequence"/>
</dbReference>
<organism evidence="3 4">
    <name type="scientific">Klebsiella pneumoniae</name>
    <dbReference type="NCBI Taxonomy" id="573"/>
    <lineage>
        <taxon>Bacteria</taxon>
        <taxon>Pseudomonadati</taxon>
        <taxon>Pseudomonadota</taxon>
        <taxon>Gammaproteobacteria</taxon>
        <taxon>Enterobacterales</taxon>
        <taxon>Enterobacteriaceae</taxon>
        <taxon>Klebsiella/Raoultella group</taxon>
        <taxon>Klebsiella</taxon>
        <taxon>Klebsiella pneumoniae complex</taxon>
    </lineage>
</organism>
<evidence type="ECO:0000313" key="3">
    <source>
        <dbReference type="EMBL" id="SQC39628.1"/>
    </source>
</evidence>
<feature type="transmembrane region" description="Helical" evidence="1">
    <location>
        <begin position="5"/>
        <end position="23"/>
    </location>
</feature>
<gene>
    <name evidence="3" type="ORF">NCTC9128_05772</name>
</gene>
<reference evidence="3 4" key="1">
    <citation type="submission" date="2018-06" db="EMBL/GenBank/DDBJ databases">
        <authorList>
            <consortium name="Pathogen Informatics"/>
            <person name="Doyle S."/>
        </authorList>
    </citation>
    <scope>NUCLEOTIDE SEQUENCE [LARGE SCALE GENOMIC DNA]</scope>
    <source>
        <strain evidence="3 4">NCTC9128</strain>
    </source>
</reference>
<keyword evidence="1" id="KW-0472">Membrane</keyword>
<dbReference type="Pfam" id="PF07916">
    <property type="entry name" value="TraG_N"/>
    <property type="match status" value="1"/>
</dbReference>